<evidence type="ECO:0000313" key="2">
    <source>
        <dbReference type="Proteomes" id="UP000239469"/>
    </source>
</evidence>
<dbReference type="EMBL" id="MTBD01000124">
    <property type="protein sequence ID" value="PRP68518.1"/>
    <property type="molecule type" value="Genomic_DNA"/>
</dbReference>
<name>A0A2S9WYH6_9NEIS</name>
<accession>A0A2S9WYH6</accession>
<organism evidence="1 2">
    <name type="scientific">Chromobacterium amazonense</name>
    <dbReference type="NCBI Taxonomy" id="1382803"/>
    <lineage>
        <taxon>Bacteria</taxon>
        <taxon>Pseudomonadati</taxon>
        <taxon>Pseudomonadota</taxon>
        <taxon>Betaproteobacteria</taxon>
        <taxon>Neisseriales</taxon>
        <taxon>Chromobacteriaceae</taxon>
        <taxon>Chromobacterium</taxon>
    </lineage>
</organism>
<gene>
    <name evidence="1" type="ORF">BUE93_22215</name>
</gene>
<evidence type="ECO:0000313" key="1">
    <source>
        <dbReference type="EMBL" id="PRP68518.1"/>
    </source>
</evidence>
<dbReference type="AlphaFoldDB" id="A0A2S9WYH6"/>
<comment type="caution">
    <text evidence="1">The sequence shown here is derived from an EMBL/GenBank/DDBJ whole genome shotgun (WGS) entry which is preliminary data.</text>
</comment>
<sequence>MMEFHYEISALMAYPEAQGYFTFHGVLTRPALVTTGADMEAIHLAIVDRFQRSGAEHELTPEKLVITGLRLVAAPHGLHVVTEDGDVID</sequence>
<reference evidence="1 2" key="1">
    <citation type="submission" date="2017-01" db="EMBL/GenBank/DDBJ databases">
        <title>New insights into the genetic diversity of Chromobacterium isolated from tropical freshwater lake.</title>
        <authorList>
            <person name="Santos A.B."/>
            <person name="Nascimento A.M."/>
            <person name="Da Silva P.C."/>
        </authorList>
    </citation>
    <scope>NUCLEOTIDE SEQUENCE [LARGE SCALE GENOMIC DNA]</scope>
    <source>
        <strain evidence="1 2">56AF</strain>
    </source>
</reference>
<dbReference type="Proteomes" id="UP000239469">
    <property type="component" value="Unassembled WGS sequence"/>
</dbReference>
<dbReference type="RefSeq" id="WP_146131947.1">
    <property type="nucleotide sequence ID" value="NZ_MTBD01000124.1"/>
</dbReference>
<protein>
    <submittedName>
        <fullName evidence="1">Uncharacterized protein</fullName>
    </submittedName>
</protein>
<feature type="non-terminal residue" evidence="1">
    <location>
        <position position="89"/>
    </location>
</feature>
<proteinExistence type="predicted"/>